<accession>A0ABQ5B114</accession>
<feature type="compositionally biased region" description="Basic residues" evidence="1">
    <location>
        <begin position="176"/>
        <end position="185"/>
    </location>
</feature>
<dbReference type="Proteomes" id="UP001151760">
    <property type="component" value="Unassembled WGS sequence"/>
</dbReference>
<organism evidence="2 3">
    <name type="scientific">Tanacetum coccineum</name>
    <dbReference type="NCBI Taxonomy" id="301880"/>
    <lineage>
        <taxon>Eukaryota</taxon>
        <taxon>Viridiplantae</taxon>
        <taxon>Streptophyta</taxon>
        <taxon>Embryophyta</taxon>
        <taxon>Tracheophyta</taxon>
        <taxon>Spermatophyta</taxon>
        <taxon>Magnoliopsida</taxon>
        <taxon>eudicotyledons</taxon>
        <taxon>Gunneridae</taxon>
        <taxon>Pentapetalae</taxon>
        <taxon>asterids</taxon>
        <taxon>campanulids</taxon>
        <taxon>Asterales</taxon>
        <taxon>Asteraceae</taxon>
        <taxon>Asteroideae</taxon>
        <taxon>Anthemideae</taxon>
        <taxon>Anthemidinae</taxon>
        <taxon>Tanacetum</taxon>
    </lineage>
</organism>
<comment type="caution">
    <text evidence="2">The sequence shown here is derived from an EMBL/GenBank/DDBJ whole genome shotgun (WGS) entry which is preliminary data.</text>
</comment>
<evidence type="ECO:0000256" key="1">
    <source>
        <dbReference type="SAM" id="MobiDB-lite"/>
    </source>
</evidence>
<evidence type="ECO:0000313" key="3">
    <source>
        <dbReference type="Proteomes" id="UP001151760"/>
    </source>
</evidence>
<proteinExistence type="predicted"/>
<dbReference type="EMBL" id="BQNB010012844">
    <property type="protein sequence ID" value="GJT08616.1"/>
    <property type="molecule type" value="Genomic_DNA"/>
</dbReference>
<keyword evidence="3" id="KW-1185">Reference proteome</keyword>
<gene>
    <name evidence="2" type="ORF">Tco_0843078</name>
</gene>
<name>A0ABQ5B114_9ASTR</name>
<reference evidence="2" key="1">
    <citation type="journal article" date="2022" name="Int. J. Mol. Sci.">
        <title>Draft Genome of Tanacetum Coccineum: Genomic Comparison of Closely Related Tanacetum-Family Plants.</title>
        <authorList>
            <person name="Yamashiro T."/>
            <person name="Shiraishi A."/>
            <person name="Nakayama K."/>
            <person name="Satake H."/>
        </authorList>
    </citation>
    <scope>NUCLEOTIDE SEQUENCE</scope>
</reference>
<evidence type="ECO:0000313" key="2">
    <source>
        <dbReference type="EMBL" id="GJT08616.1"/>
    </source>
</evidence>
<protein>
    <submittedName>
        <fullName evidence="2">Uncharacterized protein</fullName>
    </submittedName>
</protein>
<reference evidence="2" key="2">
    <citation type="submission" date="2022-01" db="EMBL/GenBank/DDBJ databases">
        <authorList>
            <person name="Yamashiro T."/>
            <person name="Shiraishi A."/>
            <person name="Satake H."/>
            <person name="Nakayama K."/>
        </authorList>
    </citation>
    <scope>NUCLEOTIDE SEQUENCE</scope>
</reference>
<feature type="region of interest" description="Disordered" evidence="1">
    <location>
        <begin position="170"/>
        <end position="195"/>
    </location>
</feature>
<sequence>MSSPNHPTSDIEDAFSSNFPDYIPASPDYVPASPGKTYSSSSNNSFGLVPIASPTLSLFHNDPYMKVMQAYYAKESPIPPPTIVPPSSMLSPMFNPQELFLPEELLPLKKRGRDRSSSSTSALPQAFEIRESSHKTSLERHEEQIKEILNHLDEPSLDRIEHIEDKIEGVGNGRNKLSRRSRMPPKRTSTSEAPAMTQAAIRKLVADIVTAALEA</sequence>